<proteinExistence type="predicted"/>
<protein>
    <recommendedName>
        <fullName evidence="3">EGF-like domain-containing protein</fullName>
    </recommendedName>
</protein>
<reference evidence="4 5" key="1">
    <citation type="submission" date="2019-03" db="EMBL/GenBank/DDBJ databases">
        <title>Single cell metagenomics reveals metabolic interactions within the superorganism composed of flagellate Streblomastix strix and complex community of Bacteroidetes bacteria on its surface.</title>
        <authorList>
            <person name="Treitli S.C."/>
            <person name="Kolisko M."/>
            <person name="Husnik F."/>
            <person name="Keeling P."/>
            <person name="Hampl V."/>
        </authorList>
    </citation>
    <scope>NUCLEOTIDE SEQUENCE [LARGE SCALE GENOMIC DNA]</scope>
    <source>
        <strain evidence="4">ST1C</strain>
    </source>
</reference>
<evidence type="ECO:0000259" key="3">
    <source>
        <dbReference type="SMART" id="SM00181"/>
    </source>
</evidence>
<dbReference type="InterPro" id="IPR011050">
    <property type="entry name" value="Pectin_lyase_fold/virulence"/>
</dbReference>
<feature type="domain" description="EGF-like" evidence="3">
    <location>
        <begin position="578"/>
        <end position="618"/>
    </location>
</feature>
<feature type="domain" description="EGF-like" evidence="3">
    <location>
        <begin position="523"/>
        <end position="558"/>
    </location>
</feature>
<name>A0A5J4WDL6_9EUKA</name>
<feature type="domain" description="EGF-like" evidence="3">
    <location>
        <begin position="448"/>
        <end position="488"/>
    </location>
</feature>
<evidence type="ECO:0000256" key="2">
    <source>
        <dbReference type="SAM" id="Phobius"/>
    </source>
</evidence>
<evidence type="ECO:0000256" key="1">
    <source>
        <dbReference type="SAM" id="MobiDB-lite"/>
    </source>
</evidence>
<dbReference type="SUPFAM" id="SSF51126">
    <property type="entry name" value="Pectin lyase-like"/>
    <property type="match status" value="1"/>
</dbReference>
<feature type="transmembrane region" description="Helical" evidence="2">
    <location>
        <begin position="137"/>
        <end position="156"/>
    </location>
</feature>
<feature type="domain" description="EGF-like" evidence="3">
    <location>
        <begin position="711"/>
        <end position="751"/>
    </location>
</feature>
<evidence type="ECO:0000313" key="5">
    <source>
        <dbReference type="Proteomes" id="UP000324800"/>
    </source>
</evidence>
<dbReference type="Proteomes" id="UP000324800">
    <property type="component" value="Unassembled WGS sequence"/>
</dbReference>
<feature type="non-terminal residue" evidence="4">
    <location>
        <position position="1023"/>
    </location>
</feature>
<feature type="domain" description="EGF-like" evidence="3">
    <location>
        <begin position="802"/>
        <end position="842"/>
    </location>
</feature>
<gene>
    <name evidence="4" type="ORF">EZS28_011859</name>
</gene>
<feature type="domain" description="EGF-like" evidence="3">
    <location>
        <begin position="877"/>
        <end position="912"/>
    </location>
</feature>
<dbReference type="EMBL" id="SNRW01002485">
    <property type="protein sequence ID" value="KAA6392612.1"/>
    <property type="molecule type" value="Genomic_DNA"/>
</dbReference>
<dbReference type="OrthoDB" id="4405280at2759"/>
<sequence>MNYYSQTQQLSPTFESMCDLYKQDIITGFSERENAAKDRMLFTATETLYQDNKIVFDVNQVILTKFDSVRRSQNSTELEATDETVQQKESPISHLHSYNETPRAFSTRHKKLENSLTQLKAPSIVHVERMKINYSKISSTPAFHLIVLLAFALAVMCACCYNNQTGGAFSARIFDDGQLQITKSLFKNCTLRGEREQFGGAIHLFIDDIGQAIISNTTFDQCQVSHDGGAIFAVINSRDAKLILKDGVIFIRCTAGSEGGGIFVRTDKGQLNIQDLCQFTNCSSGSDGGGLYILSIGTTCSIKVNGQLEFDNYTSAQGGGMYINIDSSRPPFIPGGGAGCPPIAETMQVGCVNKTTLCSELSRYKLNQTNASICSCNGDVDPRRGIKCEVTRVCESNDLVQTPCLCSEAFANGNCTCTEDYHSDQQCICDQSGKSGVYDLETCLSTKACTGGDFDNPTPTGCTPPDCTSASQTYKCNCKPGFDPVRCTCPIDRQQLRGISTQACACNGDDDPRRGKTCEVTRICESNDLVKTPCLCSEALDSGNCTCTEDYHSDQQCICDQSGKPNVYDLETCLATKTCTGGNFDDPTPTGCTPPDCTSASQTYKCNCLEDKDPEGCICPEDSSQLFGISNKSCPCRDIGDIRTGDTCPVTEQCISGTLEPTIRGCFCTENYQPDFCTCTSAVHPDNEQGCVCDEHENAKFNIDQCRATKICTEGDFDNPTPTGCTPPDCTSVNQTYKCNCKPDLDPIGCNCPIDRQQLVGIRTDACPCNGDDDPRRGTACEVTRSGKSGVYNLTTCLATKTCSGGDFDDPTPTGCTPPDCTSASQTYKCNCLEGKDPIGCICPEDSSQLVGIRTDACPCNGDDDPRRGTACDVTRVCESNDLVQTPCLCSEALDSGNCTCTEDYHSDQQCICDQSGETEVYDLSTCRSTKTCSGGTFDTPSPTGCTPPDCTSQSQTYKCNCKADLDPIGCICPTEPQQLVGIRTDACPCNGNDDPRRGTACEVTRSGKSGVYNLTTCLATKT</sequence>
<organism evidence="4 5">
    <name type="scientific">Streblomastix strix</name>
    <dbReference type="NCBI Taxonomy" id="222440"/>
    <lineage>
        <taxon>Eukaryota</taxon>
        <taxon>Metamonada</taxon>
        <taxon>Preaxostyla</taxon>
        <taxon>Oxymonadida</taxon>
        <taxon>Streblomastigidae</taxon>
        <taxon>Streblomastix</taxon>
    </lineage>
</organism>
<keyword evidence="2" id="KW-0472">Membrane</keyword>
<keyword evidence="2" id="KW-0812">Transmembrane</keyword>
<comment type="caution">
    <text evidence="4">The sequence shown here is derived from an EMBL/GenBank/DDBJ whole genome shotgun (WGS) entry which is preliminary data.</text>
</comment>
<dbReference type="SMART" id="SM00181">
    <property type="entry name" value="EGF"/>
    <property type="match status" value="7"/>
</dbReference>
<accession>A0A5J4WDL6</accession>
<keyword evidence="2" id="KW-1133">Transmembrane helix</keyword>
<evidence type="ECO:0000313" key="4">
    <source>
        <dbReference type="EMBL" id="KAA6392612.1"/>
    </source>
</evidence>
<feature type="domain" description="EGF-like" evidence="3">
    <location>
        <begin position="932"/>
        <end position="972"/>
    </location>
</feature>
<feature type="region of interest" description="Disordered" evidence="1">
    <location>
        <begin position="73"/>
        <end position="92"/>
    </location>
</feature>
<dbReference type="InterPro" id="IPR000742">
    <property type="entry name" value="EGF"/>
</dbReference>
<dbReference type="AlphaFoldDB" id="A0A5J4WDL6"/>